<dbReference type="EMBL" id="GIFC01006949">
    <property type="protein sequence ID" value="MXU89032.1"/>
    <property type="molecule type" value="Transcribed_RNA"/>
</dbReference>
<reference evidence="2" key="1">
    <citation type="submission" date="2019-12" db="EMBL/GenBank/DDBJ databases">
        <title>An insight into the sialome of adult female Ixodes ricinus ticks feeding for 6 days.</title>
        <authorList>
            <person name="Perner J."/>
            <person name="Ribeiro J.M.C."/>
        </authorList>
    </citation>
    <scope>NUCLEOTIDE SEQUENCE</scope>
    <source>
        <strain evidence="2">Semi-engorged</strain>
        <tissue evidence="2">Salivary glands</tissue>
    </source>
</reference>
<sequence>MRNMIFLILGDLIMTSVLFHRLTVFAGVLRKSPPLAVFSRSLLSRSWETVLPLNCAIFSRMPKASFVRFTASSQLDDSGTQQKVRARRASRQTPVTKSPLQLRIR</sequence>
<organism evidence="2">
    <name type="scientific">Ixodes ricinus</name>
    <name type="common">Common tick</name>
    <name type="synonym">Acarus ricinus</name>
    <dbReference type="NCBI Taxonomy" id="34613"/>
    <lineage>
        <taxon>Eukaryota</taxon>
        <taxon>Metazoa</taxon>
        <taxon>Ecdysozoa</taxon>
        <taxon>Arthropoda</taxon>
        <taxon>Chelicerata</taxon>
        <taxon>Arachnida</taxon>
        <taxon>Acari</taxon>
        <taxon>Parasitiformes</taxon>
        <taxon>Ixodida</taxon>
        <taxon>Ixodoidea</taxon>
        <taxon>Ixodidae</taxon>
        <taxon>Ixodinae</taxon>
        <taxon>Ixodes</taxon>
    </lineage>
</organism>
<accession>A0A6B0U8X8</accession>
<feature type="region of interest" description="Disordered" evidence="1">
    <location>
        <begin position="73"/>
        <end position="105"/>
    </location>
</feature>
<proteinExistence type="predicted"/>
<dbReference type="AlphaFoldDB" id="A0A6B0U8X8"/>
<evidence type="ECO:0000256" key="1">
    <source>
        <dbReference type="SAM" id="MobiDB-lite"/>
    </source>
</evidence>
<evidence type="ECO:0000313" key="2">
    <source>
        <dbReference type="EMBL" id="MXU89032.1"/>
    </source>
</evidence>
<feature type="compositionally biased region" description="Polar residues" evidence="1">
    <location>
        <begin position="73"/>
        <end position="83"/>
    </location>
</feature>
<protein>
    <submittedName>
        <fullName evidence="2">Putative secreted protein</fullName>
    </submittedName>
</protein>
<name>A0A6B0U8X8_IXORI</name>